<accession>A0ACB7I772</accession>
<evidence type="ECO:0000313" key="2">
    <source>
        <dbReference type="Proteomes" id="UP000091857"/>
    </source>
</evidence>
<dbReference type="EMBL" id="CM004388">
    <property type="protein sequence ID" value="KAG8660889.1"/>
    <property type="molecule type" value="Genomic_DNA"/>
</dbReference>
<gene>
    <name evidence="1" type="ORF">MANES_02G205251v8</name>
</gene>
<keyword evidence="2" id="KW-1185">Reference proteome</keyword>
<evidence type="ECO:0000313" key="1">
    <source>
        <dbReference type="EMBL" id="KAG8660889.1"/>
    </source>
</evidence>
<sequence>MATRTTTVTKMRTTKTTKTMMRGARTTKTTRFRSYNPPEGHRFSRRMTTRTTMVKAETTMTMVKAETTMTMVKAETTMMMVKAETTMTMVKAETTMTMTMTRMKTVKKSHLGCEFASLRVFICDFWVGVAMVFNIIFIKLFC</sequence>
<comment type="caution">
    <text evidence="1">The sequence shown here is derived from an EMBL/GenBank/DDBJ whole genome shotgun (WGS) entry which is preliminary data.</text>
</comment>
<dbReference type="Proteomes" id="UP000091857">
    <property type="component" value="Chromosome 2"/>
</dbReference>
<proteinExistence type="predicted"/>
<name>A0ACB7I772_MANES</name>
<protein>
    <submittedName>
        <fullName evidence="1">Uncharacterized protein</fullName>
    </submittedName>
</protein>
<organism evidence="1 2">
    <name type="scientific">Manihot esculenta</name>
    <name type="common">Cassava</name>
    <name type="synonym">Jatropha manihot</name>
    <dbReference type="NCBI Taxonomy" id="3983"/>
    <lineage>
        <taxon>Eukaryota</taxon>
        <taxon>Viridiplantae</taxon>
        <taxon>Streptophyta</taxon>
        <taxon>Embryophyta</taxon>
        <taxon>Tracheophyta</taxon>
        <taxon>Spermatophyta</taxon>
        <taxon>Magnoliopsida</taxon>
        <taxon>eudicotyledons</taxon>
        <taxon>Gunneridae</taxon>
        <taxon>Pentapetalae</taxon>
        <taxon>rosids</taxon>
        <taxon>fabids</taxon>
        <taxon>Malpighiales</taxon>
        <taxon>Euphorbiaceae</taxon>
        <taxon>Crotonoideae</taxon>
        <taxon>Manihoteae</taxon>
        <taxon>Manihot</taxon>
    </lineage>
</organism>
<reference evidence="2" key="1">
    <citation type="journal article" date="2016" name="Nat. Biotechnol.">
        <title>Sequencing wild and cultivated cassava and related species reveals extensive interspecific hybridization and genetic diversity.</title>
        <authorList>
            <person name="Bredeson J.V."/>
            <person name="Lyons J.B."/>
            <person name="Prochnik S.E."/>
            <person name="Wu G.A."/>
            <person name="Ha C.M."/>
            <person name="Edsinger-Gonzales E."/>
            <person name="Grimwood J."/>
            <person name="Schmutz J."/>
            <person name="Rabbi I.Y."/>
            <person name="Egesi C."/>
            <person name="Nauluvula P."/>
            <person name="Lebot V."/>
            <person name="Ndunguru J."/>
            <person name="Mkamilo G."/>
            <person name="Bart R.S."/>
            <person name="Setter T.L."/>
            <person name="Gleadow R.M."/>
            <person name="Kulakow P."/>
            <person name="Ferguson M.E."/>
            <person name="Rounsley S."/>
            <person name="Rokhsar D.S."/>
        </authorList>
    </citation>
    <scope>NUCLEOTIDE SEQUENCE [LARGE SCALE GENOMIC DNA]</scope>
    <source>
        <strain evidence="2">cv. AM560-2</strain>
    </source>
</reference>